<dbReference type="GO" id="GO:0055085">
    <property type="term" value="P:transmembrane transport"/>
    <property type="evidence" value="ECO:0007669"/>
    <property type="project" value="InterPro"/>
</dbReference>
<keyword evidence="5 8" id="KW-0812">Transmembrane</keyword>
<dbReference type="RefSeq" id="WP_323339356.1">
    <property type="nucleotide sequence ID" value="NZ_FMYG01000002.1"/>
</dbReference>
<evidence type="ECO:0000256" key="7">
    <source>
        <dbReference type="ARBA" id="ARBA00023136"/>
    </source>
</evidence>
<evidence type="ECO:0000256" key="4">
    <source>
        <dbReference type="ARBA" id="ARBA00022475"/>
    </source>
</evidence>
<evidence type="ECO:0000256" key="8">
    <source>
        <dbReference type="SAM" id="Phobius"/>
    </source>
</evidence>
<dbReference type="Gene3D" id="1.20.1530.20">
    <property type="match status" value="1"/>
</dbReference>
<feature type="transmembrane region" description="Helical" evidence="8">
    <location>
        <begin position="102"/>
        <end position="123"/>
    </location>
</feature>
<dbReference type="PANTHER" id="PTHR36838">
    <property type="entry name" value="AUXIN EFFLUX CARRIER FAMILY PROTEIN"/>
    <property type="match status" value="1"/>
</dbReference>
<dbReference type="InterPro" id="IPR038770">
    <property type="entry name" value="Na+/solute_symporter_sf"/>
</dbReference>
<comment type="similarity">
    <text evidence="2">Belongs to the auxin efflux carrier (TC 2.A.69) family.</text>
</comment>
<dbReference type="GO" id="GO:0005886">
    <property type="term" value="C:plasma membrane"/>
    <property type="evidence" value="ECO:0007669"/>
    <property type="project" value="UniProtKB-SubCell"/>
</dbReference>
<dbReference type="Pfam" id="PF03547">
    <property type="entry name" value="Mem_trans"/>
    <property type="match status" value="2"/>
</dbReference>
<feature type="transmembrane region" description="Helical" evidence="8">
    <location>
        <begin position="68"/>
        <end position="90"/>
    </location>
</feature>
<dbReference type="Proteomes" id="UP000183203">
    <property type="component" value="Unassembled WGS sequence"/>
</dbReference>
<feature type="transmembrane region" description="Helical" evidence="8">
    <location>
        <begin position="232"/>
        <end position="254"/>
    </location>
</feature>
<evidence type="ECO:0000313" key="9">
    <source>
        <dbReference type="EMBL" id="SDB96920.1"/>
    </source>
</evidence>
<feature type="transmembrane region" description="Helical" evidence="8">
    <location>
        <begin position="320"/>
        <end position="340"/>
    </location>
</feature>
<feature type="transmembrane region" description="Helical" evidence="8">
    <location>
        <begin position="290"/>
        <end position="314"/>
    </location>
</feature>
<evidence type="ECO:0000256" key="5">
    <source>
        <dbReference type="ARBA" id="ARBA00022692"/>
    </source>
</evidence>
<feature type="transmembrane region" description="Helical" evidence="8">
    <location>
        <begin position="191"/>
        <end position="211"/>
    </location>
</feature>
<evidence type="ECO:0000256" key="1">
    <source>
        <dbReference type="ARBA" id="ARBA00004651"/>
    </source>
</evidence>
<evidence type="ECO:0000313" key="10">
    <source>
        <dbReference type="Proteomes" id="UP000183203"/>
    </source>
</evidence>
<sequence>MDEQEDLRDGARIDTRLSASLLTPGPVPARTGITFLSPYAQASVGDHGAADRYAENDDPPHGHPRGTIVTGVLTGFAVVGLAVVVGYVIARIDLLGPHARHVLSRLTFFVLSPFLLFTVLARADVATLFSALLPVSMITAAVIIAVSVLVSTLILRRPAGETVIGALSAGQVNSNNIGIPISLYMLGNAAYSAPVILFQLLLLMPIALAILDAATSGSRNIGRILLQTAKNPMLIASALGVGVALLGVELPPIVFDPLHLIAGACVPVLLMSYGMSLYGQRVLTEPGRRVDVVIASMLKLFAMPALAYLVATLFGLPSDQVFVVVVLAALPTAQNVFNFAQRYGVGEILSRDVVFISTLGCLPVLFAVALLLPHTVAG</sequence>
<proteinExistence type="inferred from homology"/>
<keyword evidence="3" id="KW-0813">Transport</keyword>
<protein>
    <recommendedName>
        <fullName evidence="11">AEC family transporter</fullName>
    </recommendedName>
</protein>
<evidence type="ECO:0000256" key="3">
    <source>
        <dbReference type="ARBA" id="ARBA00022448"/>
    </source>
</evidence>
<gene>
    <name evidence="9" type="ORF">SAMN05216418_1417</name>
</gene>
<keyword evidence="4" id="KW-1003">Cell membrane</keyword>
<evidence type="ECO:0000256" key="6">
    <source>
        <dbReference type="ARBA" id="ARBA00022989"/>
    </source>
</evidence>
<dbReference type="STRING" id="993073.AS029_05805"/>
<keyword evidence="6 8" id="KW-1133">Transmembrane helix</keyword>
<dbReference type="EMBL" id="FMYG01000002">
    <property type="protein sequence ID" value="SDB96920.1"/>
    <property type="molecule type" value="Genomic_DNA"/>
</dbReference>
<dbReference type="InterPro" id="IPR004776">
    <property type="entry name" value="Mem_transp_PIN-like"/>
</dbReference>
<dbReference type="PANTHER" id="PTHR36838:SF1">
    <property type="entry name" value="SLR1864 PROTEIN"/>
    <property type="match status" value="1"/>
</dbReference>
<dbReference type="AlphaFoldDB" id="A0A1G6HRR3"/>
<name>A0A1G6HRR3_9MICO</name>
<organism evidence="9 10">
    <name type="scientific">Microbacterium enclense</name>
    <dbReference type="NCBI Taxonomy" id="993073"/>
    <lineage>
        <taxon>Bacteria</taxon>
        <taxon>Bacillati</taxon>
        <taxon>Actinomycetota</taxon>
        <taxon>Actinomycetes</taxon>
        <taxon>Micrococcales</taxon>
        <taxon>Microbacteriaceae</taxon>
        <taxon>Microbacterium</taxon>
    </lineage>
</organism>
<feature type="transmembrane region" description="Helical" evidence="8">
    <location>
        <begin position="352"/>
        <end position="372"/>
    </location>
</feature>
<keyword evidence="7 8" id="KW-0472">Membrane</keyword>
<feature type="transmembrane region" description="Helical" evidence="8">
    <location>
        <begin position="260"/>
        <end position="278"/>
    </location>
</feature>
<comment type="subcellular location">
    <subcellularLocation>
        <location evidence="1">Cell membrane</location>
        <topology evidence="1">Multi-pass membrane protein</topology>
    </subcellularLocation>
</comment>
<evidence type="ECO:0000256" key="2">
    <source>
        <dbReference type="ARBA" id="ARBA00010145"/>
    </source>
</evidence>
<feature type="transmembrane region" description="Helical" evidence="8">
    <location>
        <begin position="129"/>
        <end position="155"/>
    </location>
</feature>
<accession>A0A1G6HRR3</accession>
<feature type="transmembrane region" description="Helical" evidence="8">
    <location>
        <begin position="162"/>
        <end position="185"/>
    </location>
</feature>
<evidence type="ECO:0008006" key="11">
    <source>
        <dbReference type="Google" id="ProtNLM"/>
    </source>
</evidence>
<reference evidence="9 10" key="1">
    <citation type="submission" date="2016-09" db="EMBL/GenBank/DDBJ databases">
        <authorList>
            <person name="Capua I."/>
            <person name="De Benedictis P."/>
            <person name="Joannis T."/>
            <person name="Lombin L.H."/>
            <person name="Cattoli G."/>
        </authorList>
    </citation>
    <scope>NUCLEOTIDE SEQUENCE [LARGE SCALE GENOMIC DNA]</scope>
    <source>
        <strain evidence="9 10">NIO-1002</strain>
    </source>
</reference>